<evidence type="ECO:0000259" key="3">
    <source>
        <dbReference type="Pfam" id="PF00294"/>
    </source>
</evidence>
<dbReference type="GO" id="GO:0016301">
    <property type="term" value="F:kinase activity"/>
    <property type="evidence" value="ECO:0007669"/>
    <property type="project" value="UniProtKB-KW"/>
</dbReference>
<organism evidence="4 5">
    <name type="scientific">Candidatus Geothrix skivensis</name>
    <dbReference type="NCBI Taxonomy" id="2954439"/>
    <lineage>
        <taxon>Bacteria</taxon>
        <taxon>Pseudomonadati</taxon>
        <taxon>Acidobacteriota</taxon>
        <taxon>Holophagae</taxon>
        <taxon>Holophagales</taxon>
        <taxon>Holophagaceae</taxon>
        <taxon>Geothrix</taxon>
    </lineage>
</organism>
<proteinExistence type="predicted"/>
<dbReference type="GO" id="GO:0005829">
    <property type="term" value="C:cytosol"/>
    <property type="evidence" value="ECO:0007669"/>
    <property type="project" value="TreeGrafter"/>
</dbReference>
<dbReference type="Proteomes" id="UP000886657">
    <property type="component" value="Unassembled WGS sequence"/>
</dbReference>
<name>A0A9D7SD49_9BACT</name>
<evidence type="ECO:0000256" key="1">
    <source>
        <dbReference type="ARBA" id="ARBA00022679"/>
    </source>
</evidence>
<dbReference type="EMBL" id="JADKIO010000005">
    <property type="protein sequence ID" value="MBK9795384.1"/>
    <property type="molecule type" value="Genomic_DNA"/>
</dbReference>
<keyword evidence="2 4" id="KW-0418">Kinase</keyword>
<accession>A0A9D7SD49</accession>
<dbReference type="Gene3D" id="3.40.1190.20">
    <property type="match status" value="1"/>
</dbReference>
<keyword evidence="1" id="KW-0808">Transferase</keyword>
<dbReference type="InterPro" id="IPR002173">
    <property type="entry name" value="Carboh/pur_kinase_PfkB_CS"/>
</dbReference>
<dbReference type="SUPFAM" id="SSF53613">
    <property type="entry name" value="Ribokinase-like"/>
    <property type="match status" value="1"/>
</dbReference>
<evidence type="ECO:0000313" key="5">
    <source>
        <dbReference type="Proteomes" id="UP000886657"/>
    </source>
</evidence>
<reference evidence="4" key="1">
    <citation type="submission" date="2020-10" db="EMBL/GenBank/DDBJ databases">
        <title>Connecting structure to function with the recovery of over 1000 high-quality activated sludge metagenome-assembled genomes encoding full-length rRNA genes using long-read sequencing.</title>
        <authorList>
            <person name="Singleton C.M."/>
            <person name="Petriglieri F."/>
            <person name="Kristensen J.M."/>
            <person name="Kirkegaard R.H."/>
            <person name="Michaelsen T.Y."/>
            <person name="Andersen M.H."/>
            <person name="Karst S.M."/>
            <person name="Dueholm M.S."/>
            <person name="Nielsen P.H."/>
            <person name="Albertsen M."/>
        </authorList>
    </citation>
    <scope>NUCLEOTIDE SEQUENCE</scope>
    <source>
        <strain evidence="4">Skiv_18-Q3-R9-52_MAXAC.067</strain>
    </source>
</reference>
<gene>
    <name evidence="4" type="ORF">IPP58_02600</name>
</gene>
<dbReference type="InterPro" id="IPR011611">
    <property type="entry name" value="PfkB_dom"/>
</dbReference>
<evidence type="ECO:0000313" key="4">
    <source>
        <dbReference type="EMBL" id="MBK9795384.1"/>
    </source>
</evidence>
<evidence type="ECO:0000256" key="2">
    <source>
        <dbReference type="ARBA" id="ARBA00022777"/>
    </source>
</evidence>
<dbReference type="PROSITE" id="PS00584">
    <property type="entry name" value="PFKB_KINASES_2"/>
    <property type="match status" value="1"/>
</dbReference>
<feature type="domain" description="Carbohydrate kinase PfkB" evidence="3">
    <location>
        <begin position="40"/>
        <end position="276"/>
    </location>
</feature>
<dbReference type="AlphaFoldDB" id="A0A9D7SD49"/>
<dbReference type="Pfam" id="PF00294">
    <property type="entry name" value="PfkB"/>
    <property type="match status" value="1"/>
</dbReference>
<dbReference type="PANTHER" id="PTHR10584:SF166">
    <property type="entry name" value="RIBOKINASE"/>
    <property type="match status" value="1"/>
</dbReference>
<sequence length="303" mass="33847">MSLLAVGSVAFDDLETPFGRREHALGGSATYFSLSASRFHPVRIVAVVGEDFGPDQMRVFDRRPIDLTGLSRVKGLSFHWKGAYGYDLNEAKTLATDLNVFADFRPDLPPSYRDSQYLFLGNIDPVLQLDVVRQMAARPKWIALDTMNYWIRGARPALEAVLKEVDILLVNDAEVRELTQEHNLIKAYRKIQALGPRILVVKRGEYGVALFTPEGIFAAPAYPLENVFDPTGAGDTFAGGFLGYLAWIERTDVTALKHAALVGSVMASFTVEQFSTERLEQISQDEVRNRLSLFSDMIRVEDL</sequence>
<dbReference type="PANTHER" id="PTHR10584">
    <property type="entry name" value="SUGAR KINASE"/>
    <property type="match status" value="1"/>
</dbReference>
<protein>
    <submittedName>
        <fullName evidence="4">Sugar kinase</fullName>
    </submittedName>
</protein>
<comment type="caution">
    <text evidence="4">The sequence shown here is derived from an EMBL/GenBank/DDBJ whole genome shotgun (WGS) entry which is preliminary data.</text>
</comment>
<dbReference type="InterPro" id="IPR029056">
    <property type="entry name" value="Ribokinase-like"/>
</dbReference>